<dbReference type="SUPFAM" id="SSF51735">
    <property type="entry name" value="NAD(P)-binding Rossmann-fold domains"/>
    <property type="match status" value="1"/>
</dbReference>
<protein>
    <submittedName>
        <fullName evidence="2">NDP-hexose-2,3-dehydratase</fullName>
    </submittedName>
</protein>
<sequence length="374" mass="40188">MGLPRGAGDRRVRGGLRPSRALAHPARGTAAFGVLPGLRGVRGEPQAAGSMALVTRPGDFAVVLLGATGMVGQALLRQRGAHPVHALVRTPDGRDWGDGVHVVRGDLHGIPAALFPSRPYVVVHFATKQRDLDGTGFERTNVEGTQRLLACLPGDCRGVIHGSSMSVYGPGPHAGVMEDAPLAPLTPLARSRAAAEALITRHAAGAGLHAALLRPRFLLGRGDRFVLPAVVKLLKRRLQLGGDAVACSVIDVDDFGRIIWRLARRMVETSRPEQRAYNVACSRPLVRSEFLGTVRQALALPRPLVKVSVPDRLLRTLREAPSRRAQAVAERLELMTRSQCLDVSRLRAVLDGPEDLLSRSPVEVLRAALDAFRS</sequence>
<proteinExistence type="predicted"/>
<dbReference type="Gene3D" id="3.40.50.720">
    <property type="entry name" value="NAD(P)-binding Rossmann-like Domain"/>
    <property type="match status" value="1"/>
</dbReference>
<gene>
    <name evidence="2" type="ORF">STIAU_0769</name>
</gene>
<comment type="caution">
    <text evidence="2">The sequence shown here is derived from an EMBL/GenBank/DDBJ whole genome shotgun (WGS) entry which is preliminary data.</text>
</comment>
<dbReference type="InterPro" id="IPR036291">
    <property type="entry name" value="NAD(P)-bd_dom_sf"/>
</dbReference>
<dbReference type="PANTHER" id="PTHR43245">
    <property type="entry name" value="BIFUNCTIONAL POLYMYXIN RESISTANCE PROTEIN ARNA"/>
    <property type="match status" value="1"/>
</dbReference>
<name>Q08YX0_STIAD</name>
<dbReference type="EMBL" id="AAMD01000075">
    <property type="protein sequence ID" value="EAU65680.1"/>
    <property type="molecule type" value="Genomic_DNA"/>
</dbReference>
<reference evidence="2 3" key="1">
    <citation type="submission" date="2006-04" db="EMBL/GenBank/DDBJ databases">
        <authorList>
            <person name="Nierman W.C."/>
        </authorList>
    </citation>
    <scope>NUCLEOTIDE SEQUENCE [LARGE SCALE GENOMIC DNA]</scope>
    <source>
        <strain evidence="2 3">DW4/3-1</strain>
    </source>
</reference>
<evidence type="ECO:0000313" key="2">
    <source>
        <dbReference type="EMBL" id="EAU65680.1"/>
    </source>
</evidence>
<feature type="domain" description="NAD-dependent epimerase/dehydratase" evidence="1">
    <location>
        <begin position="62"/>
        <end position="280"/>
    </location>
</feature>
<evidence type="ECO:0000313" key="3">
    <source>
        <dbReference type="Proteomes" id="UP000032702"/>
    </source>
</evidence>
<organism evidence="2 3">
    <name type="scientific">Stigmatella aurantiaca (strain DW4/3-1)</name>
    <dbReference type="NCBI Taxonomy" id="378806"/>
    <lineage>
        <taxon>Bacteria</taxon>
        <taxon>Pseudomonadati</taxon>
        <taxon>Myxococcota</taxon>
        <taxon>Myxococcia</taxon>
        <taxon>Myxococcales</taxon>
        <taxon>Cystobacterineae</taxon>
        <taxon>Archangiaceae</taxon>
        <taxon>Stigmatella</taxon>
    </lineage>
</organism>
<accession>Q08YX0</accession>
<dbReference type="Proteomes" id="UP000032702">
    <property type="component" value="Unassembled WGS sequence"/>
</dbReference>
<dbReference type="PANTHER" id="PTHR43245:SF52">
    <property type="entry name" value="NAD-DEPENDENT EPIMERASE_DEHYDRATASE"/>
    <property type="match status" value="1"/>
</dbReference>
<dbReference type="AlphaFoldDB" id="Q08YX0"/>
<dbReference type="CDD" id="cd08946">
    <property type="entry name" value="SDR_e"/>
    <property type="match status" value="1"/>
</dbReference>
<dbReference type="Pfam" id="PF01370">
    <property type="entry name" value="Epimerase"/>
    <property type="match status" value="1"/>
</dbReference>
<evidence type="ECO:0000259" key="1">
    <source>
        <dbReference type="Pfam" id="PF01370"/>
    </source>
</evidence>
<dbReference type="InterPro" id="IPR050177">
    <property type="entry name" value="Lipid_A_modif_metabolic_enz"/>
</dbReference>
<dbReference type="InterPro" id="IPR001509">
    <property type="entry name" value="Epimerase_deHydtase"/>
</dbReference>